<name>A0ABC8XPN9_9POAL</name>
<dbReference type="InterPro" id="IPR045033">
    <property type="entry name" value="PILS1/3/4/5/7"/>
</dbReference>
<keyword evidence="3 9" id="KW-0812">Transmembrane</keyword>
<evidence type="ECO:0000256" key="1">
    <source>
        <dbReference type="ARBA" id="ARBA00004477"/>
    </source>
</evidence>
<feature type="transmembrane region" description="Helical" evidence="9">
    <location>
        <begin position="306"/>
        <end position="329"/>
    </location>
</feature>
<comment type="function">
    <text evidence="7">Involved in cellular auxin homeostasis by regulating auxin metabolism. Regulates intracellular auxin accumulation at the endoplasmic reticulum and thus auxin availability for nuclear auxin signaling.</text>
</comment>
<evidence type="ECO:0000256" key="5">
    <source>
        <dbReference type="ARBA" id="ARBA00023136"/>
    </source>
</evidence>
<keyword evidence="2" id="KW-0813">Transport</keyword>
<evidence type="ECO:0000256" key="4">
    <source>
        <dbReference type="ARBA" id="ARBA00022989"/>
    </source>
</evidence>
<evidence type="ECO:0000313" key="11">
    <source>
        <dbReference type="EMBL" id="CAL4937447.1"/>
    </source>
</evidence>
<comment type="similarity">
    <text evidence="8">Belongs to the auxin efflux carrier (TC 2.A.69.2) family.</text>
</comment>
<feature type="transmembrane region" description="Helical" evidence="9">
    <location>
        <begin position="106"/>
        <end position="127"/>
    </location>
</feature>
<organism evidence="10 12">
    <name type="scientific">Urochloa decumbens</name>
    <dbReference type="NCBI Taxonomy" id="240449"/>
    <lineage>
        <taxon>Eukaryota</taxon>
        <taxon>Viridiplantae</taxon>
        <taxon>Streptophyta</taxon>
        <taxon>Embryophyta</taxon>
        <taxon>Tracheophyta</taxon>
        <taxon>Spermatophyta</taxon>
        <taxon>Magnoliopsida</taxon>
        <taxon>Liliopsida</taxon>
        <taxon>Poales</taxon>
        <taxon>Poaceae</taxon>
        <taxon>PACMAD clade</taxon>
        <taxon>Panicoideae</taxon>
        <taxon>Panicodae</taxon>
        <taxon>Paniceae</taxon>
        <taxon>Melinidinae</taxon>
        <taxon>Urochloa</taxon>
    </lineage>
</organism>
<evidence type="ECO:0000256" key="2">
    <source>
        <dbReference type="ARBA" id="ARBA00022448"/>
    </source>
</evidence>
<keyword evidence="5 9" id="KW-0472">Membrane</keyword>
<keyword evidence="4 9" id="KW-1133">Transmembrane helix</keyword>
<feature type="transmembrane region" description="Helical" evidence="9">
    <location>
        <begin position="147"/>
        <end position="168"/>
    </location>
</feature>
<reference evidence="12" key="1">
    <citation type="submission" date="2024-06" db="EMBL/GenBank/DDBJ databases">
        <authorList>
            <person name="Ryan C."/>
        </authorList>
    </citation>
    <scope>NUCLEOTIDE SEQUENCE [LARGE SCALE GENOMIC DNA]</scope>
</reference>
<evidence type="ECO:0000256" key="8">
    <source>
        <dbReference type="ARBA" id="ARBA00025752"/>
    </source>
</evidence>
<evidence type="ECO:0000313" key="10">
    <source>
        <dbReference type="EMBL" id="CAL4928834.1"/>
    </source>
</evidence>
<dbReference type="Pfam" id="PF03547">
    <property type="entry name" value="Mem_trans"/>
    <property type="match status" value="1"/>
</dbReference>
<evidence type="ECO:0000256" key="6">
    <source>
        <dbReference type="ARBA" id="ARBA00023294"/>
    </source>
</evidence>
<dbReference type="Proteomes" id="UP001497457">
    <property type="component" value="Chromosome 16b"/>
</dbReference>
<comment type="subcellular location">
    <subcellularLocation>
        <location evidence="1">Endoplasmic reticulum membrane</location>
        <topology evidence="1">Multi-pass membrane protein</topology>
    </subcellularLocation>
</comment>
<dbReference type="InterPro" id="IPR004776">
    <property type="entry name" value="Mem_transp_PIN-like"/>
</dbReference>
<dbReference type="EMBL" id="OZ075125">
    <property type="protein sequence ID" value="CAL4928834.1"/>
    <property type="molecule type" value="Genomic_DNA"/>
</dbReference>
<dbReference type="AlphaFoldDB" id="A0ABC8XPN9"/>
<protein>
    <submittedName>
        <fullName evidence="10">Uncharacterized protein</fullName>
    </submittedName>
</protein>
<evidence type="ECO:0000313" key="12">
    <source>
        <dbReference type="Proteomes" id="UP001497457"/>
    </source>
</evidence>
<feature type="transmembrane region" description="Helical" evidence="9">
    <location>
        <begin position="6"/>
        <end position="26"/>
    </location>
</feature>
<gene>
    <name evidence="10" type="ORF">URODEC1_LOCUS25436</name>
    <name evidence="11" type="ORF">URODEC1_LOCUS30553</name>
</gene>
<feature type="transmembrane region" description="Helical" evidence="9">
    <location>
        <begin position="46"/>
        <end position="66"/>
    </location>
</feature>
<dbReference type="Proteomes" id="UP001497457">
    <property type="component" value="Chromosome 15b"/>
</dbReference>
<feature type="transmembrane region" description="Helical" evidence="9">
    <location>
        <begin position="374"/>
        <end position="398"/>
    </location>
</feature>
<dbReference type="PANTHER" id="PTHR31651">
    <property type="match status" value="1"/>
</dbReference>
<dbReference type="GO" id="GO:0005789">
    <property type="term" value="C:endoplasmic reticulum membrane"/>
    <property type="evidence" value="ECO:0007669"/>
    <property type="project" value="UniProtKB-SubCell"/>
</dbReference>
<proteinExistence type="inferred from homology"/>
<accession>A0ABC8XPN9</accession>
<keyword evidence="12" id="KW-1185">Reference proteome</keyword>
<dbReference type="PANTHER" id="PTHR31651:SF34">
    <property type="entry name" value="AUXIN EFFLUX CARRIER COMPONENT"/>
    <property type="match status" value="1"/>
</dbReference>
<evidence type="ECO:0000256" key="3">
    <source>
        <dbReference type="ARBA" id="ARBA00022692"/>
    </source>
</evidence>
<dbReference type="EMBL" id="OZ075126">
    <property type="protein sequence ID" value="CAL4937447.1"/>
    <property type="molecule type" value="Genomic_DNA"/>
</dbReference>
<feature type="transmembrane region" description="Helical" evidence="9">
    <location>
        <begin position="72"/>
        <end position="94"/>
    </location>
</feature>
<reference evidence="10 12" key="2">
    <citation type="submission" date="2024-10" db="EMBL/GenBank/DDBJ databases">
        <authorList>
            <person name="Ryan C."/>
        </authorList>
    </citation>
    <scope>NUCLEOTIDE SEQUENCE [LARGE SCALE GENOMIC DNA]</scope>
</reference>
<keyword evidence="6" id="KW-0927">Auxin signaling pathway</keyword>
<evidence type="ECO:0000256" key="9">
    <source>
        <dbReference type="SAM" id="Phobius"/>
    </source>
</evidence>
<feature type="transmembrane region" description="Helical" evidence="9">
    <location>
        <begin position="341"/>
        <end position="362"/>
    </location>
</feature>
<dbReference type="GO" id="GO:0009734">
    <property type="term" value="P:auxin-activated signaling pathway"/>
    <property type="evidence" value="ECO:0007669"/>
    <property type="project" value="UniProtKB-KW"/>
</dbReference>
<evidence type="ECO:0000256" key="7">
    <source>
        <dbReference type="ARBA" id="ARBA00025100"/>
    </source>
</evidence>
<sequence length="399" mass="43344">MKFWSLLIVAWLPVLQVLLVGSLGALLASNRFNVLTSDARKNINKIVYIVFVPSLVFSSLASTVTLKDIISWWFMPVNMGIIFLIGAVLGWLSVKAFRPGEHLQGLVIACCSSGNWGTIPLMIVPAICNEEGSPFGDANTCDSLGLSYVSLSMALGNFYIWTHSYSVMKRSAKLYKEKCKNYHAETGTSKEHLGQDPSGDYVAFLPPTSENFSNSISSPLPPNDVREKDLWVEILKELWSPPSIAALVGFTVGAIDKMKSLVTGEGSLRVIQDSTKLLGDAAIPCTVLIIGGNLTKGISKTVMKPIVLIAIIVIRYVVLPTCGIGVVTVASKLGFLPRSPLYRYVLLLQSTVPPAMSIGTIAQLFDVGEEECSIIFLWTHLVAALALTLWSTVFMSLVL</sequence>